<gene>
    <name evidence="2" type="ORF">Sviol_56070</name>
</gene>
<dbReference type="Gene3D" id="3.40.630.30">
    <property type="match status" value="1"/>
</dbReference>
<proteinExistence type="predicted"/>
<evidence type="ECO:0000313" key="2">
    <source>
        <dbReference type="EMBL" id="GHI41199.1"/>
    </source>
</evidence>
<accession>A0ABQ3QV88</accession>
<dbReference type="SUPFAM" id="SSF55729">
    <property type="entry name" value="Acyl-CoA N-acyltransferases (Nat)"/>
    <property type="match status" value="1"/>
</dbReference>
<dbReference type="Pfam" id="PF00583">
    <property type="entry name" value="Acetyltransf_1"/>
    <property type="match status" value="1"/>
</dbReference>
<name>A0ABQ3QV88_9ACTN</name>
<evidence type="ECO:0000259" key="1">
    <source>
        <dbReference type="Pfam" id="PF00583"/>
    </source>
</evidence>
<keyword evidence="3" id="KW-1185">Reference proteome</keyword>
<dbReference type="RefSeq" id="WP_226599560.1">
    <property type="nucleotide sequence ID" value="NZ_BNDY01000017.1"/>
</dbReference>
<protein>
    <recommendedName>
        <fullName evidence="1">N-acetyltransferase domain-containing protein</fullName>
    </recommendedName>
</protein>
<organism evidence="2 3">
    <name type="scientific">Streptomyces violascens</name>
    <dbReference type="NCBI Taxonomy" id="67381"/>
    <lineage>
        <taxon>Bacteria</taxon>
        <taxon>Bacillati</taxon>
        <taxon>Actinomycetota</taxon>
        <taxon>Actinomycetes</taxon>
        <taxon>Kitasatosporales</taxon>
        <taxon>Streptomycetaceae</taxon>
        <taxon>Streptomyces</taxon>
    </lineage>
</organism>
<dbReference type="InterPro" id="IPR000182">
    <property type="entry name" value="GNAT_dom"/>
</dbReference>
<evidence type="ECO:0000313" key="3">
    <source>
        <dbReference type="Proteomes" id="UP001050808"/>
    </source>
</evidence>
<sequence>MVPVPFGSAVALMAGRDVDSEASGLVYAGPPVRLLSGCGRFGARVQECLGHALTEIELLSVAPEAQRGGLGVAPLTALEEHLARRSGVVLLAKVRVGEFSVMRWYRRRGFVIAAQGGAGHHLCWRVLCAVR</sequence>
<reference evidence="2" key="1">
    <citation type="submission" date="2024-05" db="EMBL/GenBank/DDBJ databases">
        <title>Whole genome shotgun sequence of Streptomyces violascens NBRC 12920.</title>
        <authorList>
            <person name="Komaki H."/>
            <person name="Tamura T."/>
        </authorList>
    </citation>
    <scope>NUCLEOTIDE SEQUENCE</scope>
    <source>
        <strain evidence="2">NBRC 12920</strain>
    </source>
</reference>
<dbReference type="Proteomes" id="UP001050808">
    <property type="component" value="Unassembled WGS sequence"/>
</dbReference>
<comment type="caution">
    <text evidence="2">The sequence shown here is derived from an EMBL/GenBank/DDBJ whole genome shotgun (WGS) entry which is preliminary data.</text>
</comment>
<feature type="domain" description="N-acetyltransferase" evidence="1">
    <location>
        <begin position="43"/>
        <end position="110"/>
    </location>
</feature>
<dbReference type="EMBL" id="BNDY01000017">
    <property type="protein sequence ID" value="GHI41199.1"/>
    <property type="molecule type" value="Genomic_DNA"/>
</dbReference>
<dbReference type="InterPro" id="IPR016181">
    <property type="entry name" value="Acyl_CoA_acyltransferase"/>
</dbReference>